<dbReference type="Proteomes" id="UP000298652">
    <property type="component" value="Chromosome 7"/>
</dbReference>
<protein>
    <submittedName>
        <fullName evidence="1">Uncharacterized protein</fullName>
    </submittedName>
</protein>
<organism evidence="1 2">
    <name type="scientific">Setaria viridis</name>
    <name type="common">Green bristlegrass</name>
    <name type="synonym">Setaria italica subsp. viridis</name>
    <dbReference type="NCBI Taxonomy" id="4556"/>
    <lineage>
        <taxon>Eukaryota</taxon>
        <taxon>Viridiplantae</taxon>
        <taxon>Streptophyta</taxon>
        <taxon>Embryophyta</taxon>
        <taxon>Tracheophyta</taxon>
        <taxon>Spermatophyta</taxon>
        <taxon>Magnoliopsida</taxon>
        <taxon>Liliopsida</taxon>
        <taxon>Poales</taxon>
        <taxon>Poaceae</taxon>
        <taxon>PACMAD clade</taxon>
        <taxon>Panicoideae</taxon>
        <taxon>Panicodae</taxon>
        <taxon>Paniceae</taxon>
        <taxon>Cenchrinae</taxon>
        <taxon>Setaria</taxon>
    </lineage>
</organism>
<dbReference type="AlphaFoldDB" id="A0A4U6TNV8"/>
<accession>A0A4U6TNV8</accession>
<dbReference type="Gramene" id="TKW04281">
    <property type="protein sequence ID" value="TKW04281"/>
    <property type="gene ID" value="SEVIR_7G098450v2"/>
</dbReference>
<proteinExistence type="predicted"/>
<keyword evidence="2" id="KW-1185">Reference proteome</keyword>
<dbReference type="EMBL" id="CM016558">
    <property type="protein sequence ID" value="TKW04281.1"/>
    <property type="molecule type" value="Genomic_DNA"/>
</dbReference>
<reference evidence="1" key="1">
    <citation type="submission" date="2019-03" db="EMBL/GenBank/DDBJ databases">
        <title>WGS assembly of Setaria viridis.</title>
        <authorList>
            <person name="Huang P."/>
            <person name="Jenkins J."/>
            <person name="Grimwood J."/>
            <person name="Barry K."/>
            <person name="Healey A."/>
            <person name="Mamidi S."/>
            <person name="Sreedasyam A."/>
            <person name="Shu S."/>
            <person name="Feldman M."/>
            <person name="Wu J."/>
            <person name="Yu Y."/>
            <person name="Chen C."/>
            <person name="Johnson J."/>
            <person name="Rokhsar D."/>
            <person name="Baxter I."/>
            <person name="Schmutz J."/>
            <person name="Brutnell T."/>
            <person name="Kellogg E."/>
        </authorList>
    </citation>
    <scope>NUCLEOTIDE SEQUENCE [LARGE SCALE GENOMIC DNA]</scope>
</reference>
<sequence>MVYMLVTRGRAREEKEAVRSREKKRIFTKI</sequence>
<name>A0A4U6TNV8_SETVI</name>
<evidence type="ECO:0000313" key="1">
    <source>
        <dbReference type="EMBL" id="TKW04281.1"/>
    </source>
</evidence>
<gene>
    <name evidence="1" type="ORF">SEVIR_7G098450v2</name>
</gene>
<evidence type="ECO:0000313" key="2">
    <source>
        <dbReference type="Proteomes" id="UP000298652"/>
    </source>
</evidence>